<feature type="region of interest" description="Disordered" evidence="1">
    <location>
        <begin position="170"/>
        <end position="196"/>
    </location>
</feature>
<accession>A0A543ACY1</accession>
<proteinExistence type="predicted"/>
<dbReference type="EMBL" id="VFOV01000001">
    <property type="protein sequence ID" value="TQL70434.1"/>
    <property type="molecule type" value="Genomic_DNA"/>
</dbReference>
<keyword evidence="2" id="KW-1133">Transmembrane helix</keyword>
<feature type="transmembrane region" description="Helical" evidence="2">
    <location>
        <begin position="68"/>
        <end position="88"/>
    </location>
</feature>
<organism evidence="3 4">
    <name type="scientific">Nocardioides albertanoniae</name>
    <dbReference type="NCBI Taxonomy" id="1175486"/>
    <lineage>
        <taxon>Bacteria</taxon>
        <taxon>Bacillati</taxon>
        <taxon>Actinomycetota</taxon>
        <taxon>Actinomycetes</taxon>
        <taxon>Propionibacteriales</taxon>
        <taxon>Nocardioidaceae</taxon>
        <taxon>Nocardioides</taxon>
    </lineage>
</organism>
<evidence type="ECO:0000256" key="1">
    <source>
        <dbReference type="SAM" id="MobiDB-lite"/>
    </source>
</evidence>
<feature type="transmembrane region" description="Helical" evidence="2">
    <location>
        <begin position="139"/>
        <end position="156"/>
    </location>
</feature>
<name>A0A543ACY1_9ACTN</name>
<keyword evidence="2" id="KW-0812">Transmembrane</keyword>
<feature type="transmembrane region" description="Helical" evidence="2">
    <location>
        <begin position="31"/>
        <end position="48"/>
    </location>
</feature>
<protein>
    <submittedName>
        <fullName evidence="3">Uncharacterized protein</fullName>
    </submittedName>
</protein>
<evidence type="ECO:0000256" key="2">
    <source>
        <dbReference type="SAM" id="Phobius"/>
    </source>
</evidence>
<dbReference type="Proteomes" id="UP000320209">
    <property type="component" value="Unassembled WGS sequence"/>
</dbReference>
<sequence length="196" mass="21080">MNRARGGTELGQVGGWRRAWRGPLNWSRRRWLVAAGAALVFTVLVAIPTDLVPNPLFGREIAPTWWSWPALATSSLLGGLLVATYVDAPSAIEDQGRRRGWVGGLLTYFAVGCPVCNKLVLLLLGSAGALTWFEPVQPFLQLLAVVLLLWALHVRLKGELSCPVTTNTLNTDHAPSNDHAPSIDTETPVSGGSSHA</sequence>
<feature type="transmembrane region" description="Helical" evidence="2">
    <location>
        <begin position="100"/>
        <end position="133"/>
    </location>
</feature>
<comment type="caution">
    <text evidence="3">The sequence shown here is derived from an EMBL/GenBank/DDBJ whole genome shotgun (WGS) entry which is preliminary data.</text>
</comment>
<dbReference type="AlphaFoldDB" id="A0A543ACY1"/>
<keyword evidence="2" id="KW-0472">Membrane</keyword>
<reference evidence="3 4" key="1">
    <citation type="submission" date="2019-06" db="EMBL/GenBank/DDBJ databases">
        <title>Sequencing the genomes of 1000 actinobacteria strains.</title>
        <authorList>
            <person name="Klenk H.-P."/>
        </authorList>
    </citation>
    <scope>NUCLEOTIDE SEQUENCE [LARGE SCALE GENOMIC DNA]</scope>
    <source>
        <strain evidence="3 4">DSM 25218</strain>
    </source>
</reference>
<gene>
    <name evidence="3" type="ORF">FB381_4367</name>
</gene>
<evidence type="ECO:0000313" key="4">
    <source>
        <dbReference type="Proteomes" id="UP000320209"/>
    </source>
</evidence>
<keyword evidence="4" id="KW-1185">Reference proteome</keyword>
<feature type="compositionally biased region" description="Polar residues" evidence="1">
    <location>
        <begin position="184"/>
        <end position="196"/>
    </location>
</feature>
<evidence type="ECO:0000313" key="3">
    <source>
        <dbReference type="EMBL" id="TQL70434.1"/>
    </source>
</evidence>